<evidence type="ECO:0000256" key="2">
    <source>
        <dbReference type="ARBA" id="ARBA00022679"/>
    </source>
</evidence>
<reference evidence="4 5" key="1">
    <citation type="journal article" date="2018" name="Syst. Appl. Microbiol.">
        <title>Abditibacterium utsteinense sp. nov., the first cultivated member of candidate phylum FBP, isolated from ice-free Antarctic soil samples.</title>
        <authorList>
            <person name="Tahon G."/>
            <person name="Tytgat B."/>
            <person name="Lebbe L."/>
            <person name="Carlier A."/>
            <person name="Willems A."/>
        </authorList>
    </citation>
    <scope>NUCLEOTIDE SEQUENCE [LARGE SCALE GENOMIC DNA]</scope>
    <source>
        <strain evidence="4 5">LMG 29911</strain>
    </source>
</reference>
<sequence>MFLLLFVAAAVLVSLCLRSSQRLSLPGGARAEGFVFVLGVLLVGMAGIAYLAFVGDAGNDSFSTPEAVMARSLVPEALLTGAKLCLLAFAVYVFSALRGAAGLPAWIADVLVIFAATLAVRADSGLMLSIATSSVADAPVVNLGAFTTPLTVGWIWLVSRLCAGLSRVPAVTSGYLGLFAGLIFLLVGDASGVITPALTATLAGAGLAAFVLGLRTPHLNLGWSATLAMGFVLGLCSAHGLLQSTLPAIIALAILALGLPLLNVTLVQVRAKLRGQDVQWSQSRQHLHEALGSRGVPPRKIALLYFTLGFWGCSLAYGVTRWFESGTPNLFVALIYSVLLLSSVVGGSIVFFSIARILMRRVPGEEVPESIEAFGVKISPVSMCEALDKIEEFIASGTPHHVLTSDANAILTSRGDAEYADIMRHAALTTPDGFGVIWGARLLNLPIYERVTGVDMVTGICERAAQKSYRLYILGSEEGVAALAARNLMERYPGLQVVGTHHGFWRRDGKEAGLSSAEADAKMAEEIAAQRVDVLFVAMGIPMQEKFIAAQLQRMKTPVALGVGGSFDVYAGKFNRAPQTVQRLGLEWLYRVWIDPSRWKRMGYVPKFMIVALRTWLFGSKNGGATPDAF</sequence>
<dbReference type="NCBIfam" id="TIGR00696">
    <property type="entry name" value="wecG_tagA_cpsF"/>
    <property type="match status" value="1"/>
</dbReference>
<keyword evidence="3" id="KW-0812">Transmembrane</keyword>
<feature type="transmembrane region" description="Helical" evidence="3">
    <location>
        <begin position="193"/>
        <end position="214"/>
    </location>
</feature>
<feature type="transmembrane region" description="Helical" evidence="3">
    <location>
        <begin position="301"/>
        <end position="319"/>
    </location>
</feature>
<dbReference type="Proteomes" id="UP000237684">
    <property type="component" value="Unassembled WGS sequence"/>
</dbReference>
<feature type="transmembrane region" description="Helical" evidence="3">
    <location>
        <begin position="73"/>
        <end position="94"/>
    </location>
</feature>
<evidence type="ECO:0000256" key="1">
    <source>
        <dbReference type="ARBA" id="ARBA00022676"/>
    </source>
</evidence>
<dbReference type="GO" id="GO:0016758">
    <property type="term" value="F:hexosyltransferase activity"/>
    <property type="evidence" value="ECO:0007669"/>
    <property type="project" value="TreeGrafter"/>
</dbReference>
<evidence type="ECO:0000313" key="5">
    <source>
        <dbReference type="Proteomes" id="UP000237684"/>
    </source>
</evidence>
<keyword evidence="3" id="KW-1133">Transmembrane helix</keyword>
<dbReference type="PANTHER" id="PTHR34136">
    <property type="match status" value="1"/>
</dbReference>
<dbReference type="EMBL" id="NIGF01000001">
    <property type="protein sequence ID" value="PQV65284.1"/>
    <property type="molecule type" value="Genomic_DNA"/>
</dbReference>
<keyword evidence="3" id="KW-0472">Membrane</keyword>
<keyword evidence="5" id="KW-1185">Reference proteome</keyword>
<gene>
    <name evidence="4" type="ORF">B1R32_10122</name>
</gene>
<feature type="transmembrane region" description="Helical" evidence="3">
    <location>
        <begin position="248"/>
        <end position="267"/>
    </location>
</feature>
<dbReference type="InParanoid" id="A0A2S8SWY0"/>
<dbReference type="AlphaFoldDB" id="A0A2S8SWY0"/>
<evidence type="ECO:0000256" key="3">
    <source>
        <dbReference type="SAM" id="Phobius"/>
    </source>
</evidence>
<dbReference type="InterPro" id="IPR004629">
    <property type="entry name" value="WecG_TagA_CpsF"/>
</dbReference>
<feature type="transmembrane region" description="Helical" evidence="3">
    <location>
        <begin position="331"/>
        <end position="354"/>
    </location>
</feature>
<organism evidence="4 5">
    <name type="scientific">Abditibacterium utsteinense</name>
    <dbReference type="NCBI Taxonomy" id="1960156"/>
    <lineage>
        <taxon>Bacteria</taxon>
        <taxon>Pseudomonadati</taxon>
        <taxon>Abditibacteriota</taxon>
        <taxon>Abditibacteriia</taxon>
        <taxon>Abditibacteriales</taxon>
        <taxon>Abditibacteriaceae</taxon>
        <taxon>Abditibacterium</taxon>
    </lineage>
</organism>
<evidence type="ECO:0000313" key="4">
    <source>
        <dbReference type="EMBL" id="PQV65284.1"/>
    </source>
</evidence>
<feature type="transmembrane region" description="Helical" evidence="3">
    <location>
        <begin position="100"/>
        <end position="120"/>
    </location>
</feature>
<feature type="transmembrane region" description="Helical" evidence="3">
    <location>
        <begin position="221"/>
        <end position="242"/>
    </location>
</feature>
<dbReference type="RefSeq" id="WP_105482036.1">
    <property type="nucleotide sequence ID" value="NZ_NIGF01000001.1"/>
</dbReference>
<protein>
    <submittedName>
        <fullName evidence="4">Polymer biosynthesis protein, WecB/TagA/CpsF family</fullName>
    </submittedName>
</protein>
<keyword evidence="1" id="KW-0328">Glycosyltransferase</keyword>
<feature type="transmembrane region" description="Helical" evidence="3">
    <location>
        <begin position="168"/>
        <end position="187"/>
    </location>
</feature>
<keyword evidence="2" id="KW-0808">Transferase</keyword>
<dbReference type="PANTHER" id="PTHR34136:SF1">
    <property type="entry name" value="UDP-N-ACETYL-D-MANNOSAMINURONIC ACID TRANSFERASE"/>
    <property type="match status" value="1"/>
</dbReference>
<dbReference type="CDD" id="cd06533">
    <property type="entry name" value="Glyco_transf_WecG_TagA"/>
    <property type="match status" value="1"/>
</dbReference>
<dbReference type="Pfam" id="PF03808">
    <property type="entry name" value="Glyco_tran_WecG"/>
    <property type="match status" value="1"/>
</dbReference>
<accession>A0A2S8SWY0</accession>
<feature type="transmembrane region" description="Helical" evidence="3">
    <location>
        <begin position="34"/>
        <end position="53"/>
    </location>
</feature>
<name>A0A2S8SWY0_9BACT</name>
<comment type="caution">
    <text evidence="4">The sequence shown here is derived from an EMBL/GenBank/DDBJ whole genome shotgun (WGS) entry which is preliminary data.</text>
</comment>
<proteinExistence type="predicted"/>